<dbReference type="AlphaFoldDB" id="A0A0B4G4G3"/>
<gene>
    <name evidence="1" type="ORF">MGU_11163</name>
</gene>
<reference evidence="1 2" key="1">
    <citation type="journal article" date="2014" name="Proc. Natl. Acad. Sci. U.S.A.">
        <title>Trajectory and genomic determinants of fungal-pathogen speciation and host adaptation.</title>
        <authorList>
            <person name="Hu X."/>
            <person name="Xiao G."/>
            <person name="Zheng P."/>
            <person name="Shang Y."/>
            <person name="Su Y."/>
            <person name="Zhang X."/>
            <person name="Liu X."/>
            <person name="Zhan S."/>
            <person name="St Leger R.J."/>
            <person name="Wang C."/>
        </authorList>
    </citation>
    <scope>NUCLEOTIDE SEQUENCE [LARGE SCALE GENOMIC DNA]</scope>
    <source>
        <strain evidence="1 2">ARSEF 977</strain>
    </source>
</reference>
<accession>A0A0B4G4G3</accession>
<keyword evidence="2" id="KW-1185">Reference proteome</keyword>
<protein>
    <submittedName>
        <fullName evidence="1">F-box domain, Skp2-like protein</fullName>
    </submittedName>
</protein>
<dbReference type="Proteomes" id="UP000031192">
    <property type="component" value="Unassembled WGS sequence"/>
</dbReference>
<dbReference type="SUPFAM" id="SSF81383">
    <property type="entry name" value="F-box domain"/>
    <property type="match status" value="1"/>
</dbReference>
<dbReference type="InterPro" id="IPR032675">
    <property type="entry name" value="LRR_dom_sf"/>
</dbReference>
<dbReference type="EMBL" id="AZNH01000143">
    <property type="protein sequence ID" value="KID81470.1"/>
    <property type="molecule type" value="Genomic_DNA"/>
</dbReference>
<sequence length="482" mass="56261">MAAEGIKRNPLEKLPPETLQMICTLLPRADLKNLRLLSRAWDETPLPALLRTVYLRVHLQSFENLQDISRSEKLQKYVRYISYDGRTLGTYPFRQDVEEWMEHCACRGLGMFNTTKVKFLEQFTPTQLEKYYQSYQQYLFMQEHMLRRDYEKIMLRDALQNLPTLLGVEYVVPTFQDELEYEKARSLTSLSAVAQKILAEPESYHRSRESEGHFWTLLESACLSGHAHKLTNIRGSNIDLNRWNDTAASFTTFYENLPSLQDLSLEFQFAGHFDGETEHFATLIACASSLRFLRLSFDCFFGDETRGVVYLPQVITDDVFLQNLRRLSLEALVTSEAHLRGVLRQHRRTLRSLELSTIIFKRNACPDEYGSGSWVLFIEFLNREMDLDHVEFDGSFSNSWNEGWVVTRDVDHDIKNSSFDEIPPRSSDDRLLDRIKRLITGGNTHANPFTARSPDDHYSYGHNLPWAIKSDKSWYFEERLLQ</sequence>
<dbReference type="Gene3D" id="3.80.10.10">
    <property type="entry name" value="Ribonuclease Inhibitor"/>
    <property type="match status" value="1"/>
</dbReference>
<evidence type="ECO:0000313" key="2">
    <source>
        <dbReference type="Proteomes" id="UP000031192"/>
    </source>
</evidence>
<comment type="caution">
    <text evidence="1">The sequence shown here is derived from an EMBL/GenBank/DDBJ whole genome shotgun (WGS) entry which is preliminary data.</text>
</comment>
<dbReference type="InterPro" id="IPR036047">
    <property type="entry name" value="F-box-like_dom_sf"/>
</dbReference>
<evidence type="ECO:0000313" key="1">
    <source>
        <dbReference type="EMBL" id="KID81470.1"/>
    </source>
</evidence>
<name>A0A0B4G4G3_METGA</name>
<organism evidence="1 2">
    <name type="scientific">Metarhizium guizhouense (strain ARSEF 977)</name>
    <dbReference type="NCBI Taxonomy" id="1276136"/>
    <lineage>
        <taxon>Eukaryota</taxon>
        <taxon>Fungi</taxon>
        <taxon>Dikarya</taxon>
        <taxon>Ascomycota</taxon>
        <taxon>Pezizomycotina</taxon>
        <taxon>Sordariomycetes</taxon>
        <taxon>Hypocreomycetidae</taxon>
        <taxon>Hypocreales</taxon>
        <taxon>Clavicipitaceae</taxon>
        <taxon>Metarhizium</taxon>
    </lineage>
</organism>
<proteinExistence type="predicted"/>
<dbReference type="HOGENOM" id="CLU_043061_0_0_1"/>